<name>A0A4Y2ETI1_ARAVE</name>
<protein>
    <submittedName>
        <fullName evidence="3">Uncharacterized protein</fullName>
    </submittedName>
</protein>
<organism evidence="3 4">
    <name type="scientific">Araneus ventricosus</name>
    <name type="common">Orbweaver spider</name>
    <name type="synonym">Epeira ventricosa</name>
    <dbReference type="NCBI Taxonomy" id="182803"/>
    <lineage>
        <taxon>Eukaryota</taxon>
        <taxon>Metazoa</taxon>
        <taxon>Ecdysozoa</taxon>
        <taxon>Arthropoda</taxon>
        <taxon>Chelicerata</taxon>
        <taxon>Arachnida</taxon>
        <taxon>Araneae</taxon>
        <taxon>Araneomorphae</taxon>
        <taxon>Entelegynae</taxon>
        <taxon>Araneoidea</taxon>
        <taxon>Araneidae</taxon>
        <taxon>Araneus</taxon>
    </lineage>
</organism>
<dbReference type="EMBL" id="BGPR01000685">
    <property type="protein sequence ID" value="GBM31478.1"/>
    <property type="molecule type" value="Genomic_DNA"/>
</dbReference>
<keyword evidence="1" id="KW-0175">Coiled coil</keyword>
<reference evidence="3 4" key="1">
    <citation type="journal article" date="2019" name="Sci. Rep.">
        <title>Orb-weaving spider Araneus ventricosus genome elucidates the spidroin gene catalogue.</title>
        <authorList>
            <person name="Kono N."/>
            <person name="Nakamura H."/>
            <person name="Ohtoshi R."/>
            <person name="Moran D.A.P."/>
            <person name="Shinohara A."/>
            <person name="Yoshida Y."/>
            <person name="Fujiwara M."/>
            <person name="Mori M."/>
            <person name="Tomita M."/>
            <person name="Arakawa K."/>
        </authorList>
    </citation>
    <scope>NUCLEOTIDE SEQUENCE [LARGE SCALE GENOMIC DNA]</scope>
</reference>
<feature type="region of interest" description="Disordered" evidence="2">
    <location>
        <begin position="414"/>
        <end position="438"/>
    </location>
</feature>
<evidence type="ECO:0000256" key="1">
    <source>
        <dbReference type="SAM" id="Coils"/>
    </source>
</evidence>
<evidence type="ECO:0000313" key="3">
    <source>
        <dbReference type="EMBL" id="GBM31478.1"/>
    </source>
</evidence>
<comment type="caution">
    <text evidence="3">The sequence shown here is derived from an EMBL/GenBank/DDBJ whole genome shotgun (WGS) entry which is preliminary data.</text>
</comment>
<feature type="region of interest" description="Disordered" evidence="2">
    <location>
        <begin position="230"/>
        <end position="255"/>
    </location>
</feature>
<accession>A0A4Y2ETI1</accession>
<feature type="compositionally biased region" description="Polar residues" evidence="2">
    <location>
        <begin position="419"/>
        <end position="430"/>
    </location>
</feature>
<keyword evidence="4" id="KW-1185">Reference proteome</keyword>
<proteinExistence type="predicted"/>
<feature type="coiled-coil region" evidence="1">
    <location>
        <begin position="8"/>
        <end position="87"/>
    </location>
</feature>
<gene>
    <name evidence="3" type="ORF">AVEN_141179_1</name>
</gene>
<evidence type="ECO:0000256" key="2">
    <source>
        <dbReference type="SAM" id="MobiDB-lite"/>
    </source>
</evidence>
<feature type="compositionally biased region" description="Basic and acidic residues" evidence="2">
    <location>
        <begin position="262"/>
        <end position="274"/>
    </location>
</feature>
<evidence type="ECO:0000313" key="4">
    <source>
        <dbReference type="Proteomes" id="UP000499080"/>
    </source>
</evidence>
<dbReference type="Proteomes" id="UP000499080">
    <property type="component" value="Unassembled WGS sequence"/>
</dbReference>
<dbReference type="OrthoDB" id="10460207at2759"/>
<sequence length="2960" mass="331761">MANYEVKLARSMTDLAASNKELEELRKAKIFYETENERLNCHVKQLECVISQYEHLKLRDNEESLKIKKLEKEITNKMNSIRRLKRNSATYRSQLAKKDIELKKKQHHNKQVWCLLVEFGNKLENVGLLTESFKMDIMKKYECLSLEKSKTKGGKDDFSEIVSAVFNNSFKLADEVGSDNFNICIGDQNVISSMLSPISSLASNIEVEASSDSRSMDTFQTELHNLSKKKIKSKENLSDGSNAEEDENWDLCSSPESLNFDEEVHSRDKEEKEMSISSPLHDSYTKVTKNSFKANDHLVSTSISQPLSKFNEQVFIGSQSVQITPDSDLTDLMPMLRNFQISNEINVPNPVPEGCELENTSLSKQDFQSIKPWEEIISAEKCKSLDTFRAEIHNLSKKENKYKKKISYKNNSEEDQDWNLCSSPDSSNSGKEIHSRDEEEVIISPPLHGSYVNDANKSWKLKSHFVSSSSSQPLSKINEQVFTGSQSVEITPCSDTDTTDMGSTLSMPVLWNSRICGETNMSVPTFEESQLVNNLPSKQDSHSIQPEIFSTERFKSMNICDSSGLNQKIFEQDLKSSKNSTDPIVLCNNSQADEADSNDESDFLEVKDMQSDSCAEGAKDFPKTLNVTSSVLSKNLITEICKKKFESVVTNRSTNNQNINLSALSSLASFQPRNEVTSSDNSSTVSFQNELISNFSTKQERPKKKLSVSSFSDDAKQDRFCEFLPGSITSEKGTRSPNKQQTVGSILLQKQNSYANQEENLFRMKEVSSSNNILMSISSLKNPIQEKKTKECIEQAFSIDTLSEAGSLSAVSMPLLKHSPGEELNFCTTPGIVLKNKALLEQSPKKELKKLTINESNTSNVSIGRTALKNEISSYNSANNLIVVSEFESREKGTSVFQDDQSLSGDRNFGSNEFSKFENLLNMLLNPLSPLPPSPGKNSKFFLDESILNSNLKELGENLQANQISSVPKLVEDQELLIDKDQNLYCVKGNSLQAGTSISHKNDCFVIESHNLEVDTQQKFLEQCSSVHGNIIKSLVSEKQDATSDVLYPKIHPCFVLLSRDDVPRYFSSLRKQTSSRMLAYHQNNCESFIPESSNLITSPETDDLLLNDNNKVGINTNNILKFNSSQHKIELKNSKPSQEFSLNKSEFEFQIDTSIKRPFIDSKTKITTSHSPLLNVNSSPNSLIEASPVVAVFDCRHQGDSIHDLTESENLPPSLHSPKSTLKVSVSNATKSSSNQKHILSRTSENIQNPCVLLSKNDIPNYFHCLKNKSSFQGNKCNQIKFDCSNSKVCRCDMLSSNEQLEKLATHDNLSTPVVTNSRTMSDSDCSEIETAEIKKSLLKTQTFSDNESNIRPGHEISSVKPFGVLNVKNVTSPFSPMALTKSLDFLKQQPLNDDINAAKDHNAYLESENCFEMNSSKFIADKASLNVIKSSTSRKQNISSGLLTSKTQECYVSLSKSDVPNYFQNLRNKTPSQIVDYYNSHLTNSAPKNSSSVISFERKDNDFFLSGDSKASAEIKSFKKINSNDMQYEAEKISNLSAAEIFFEKESNCKFSHGGLLEEPSNLSKTKIIVPSLSFQPVLSSPNLVEDSSLNTALDPLGFVKNLSLTENKKFYELSNEQGNISKDISLSNMMTSSTKEQEIPSKLLSGNIRKCFVSLSRSDIPNYFLSLKKKSMSQSTELNQTNFTNLISSVEINKREQTASSDMNYNSTTFINKNCEMNIDCDSIHHKSKEVGINLFFVPTQKDESNSGFCQEILSDKSFNLLREKTFVLPAKSEKLVSHFNIIQNFNENSFKSQSLPTIKNYSSPSDDDDASDRIIPVNKTLTAAISQNSSSSDICHEGFSTKPLKLPINYLEENPSKSSMFQNCSANLVNSANQNTFKPSISHNFPFRGNNAPSLDVIKSTDRVESLNKKVTAPSSQNSSDTEIFHEDLAANPVELPISHLNQNSFKSTMSQNCSANPVKLLVNNVDQNASKSSMSQHSFLVENHVPSLDANDTTDKVEPVNKKLTVQPFQDSSDTEIFHGDLSADFVELPVKSQYQKCPIKRKRPVSPDCNFSEKTSIKKQFRNFTLSKPTDKEKRTTILLPGPSMSTKWKKSSIINRLSLPNKQKRIQPEIPILTYTTSGFQKKCSSTFKKKHTSIRDSLKKTIKPIDSEITCAAPVRVRGRTSKSKVFFKSSCSRLINNNIESNCDINKLADNGLMSHEHDEKIENYISVKPQKIHKQHGKISVDNGNKADTLLANAKSRKGMNFISFVKGKDLKDESIELCFSSMKSPPDSNNSDKCVPTKSECFTYKKRPLNSDIESVMKKQNCSQSSESTIANSSSSKNIPSLNENFSAHDNSLSKTIEDDSDRELIINESDNETPGTCNNSVDEHFQKTSEKLLNGKSSCPDLLEESYSFDKNSYNFNFKNIIPSDTNETNGNKLLLPAKSSRYSAEMLSSNKSDSPSFDEIPSESIVSNISISSETNCTNKNNLSVTAAATSKIVAKTNSHKNETSITIPGTSKIATTSNLLCKSSVALRFSKETTKNDYKKTFINKRNQKSYHTKFMGKKRCKSSKLKVVSPFSVHIGEILDGMNNTTVDQLVFKKYVHSLTNFLINPKNAPDTATLIFLVVHYLHLKQENPLLKFLESPESYPFFLPSEGCVVTALLNIEKKNKSHLQGLVNSLLSVMYNLILEKKKLNVYGMSSLCRVFTELCKRNGDKQKPLFLCCDLLKQKHQNSPFLIASIAGVWKELFKIPDNFSDGKRILFSSIAYGAQKRLKKVKKSLENISKFIAEYFVVPSVPDAKQVIEFLKEQIVSKSLQGSFENSQYLTSSLVILAAHEPWDWTNKTLLNDYIVMNLKRFSSHDLNEQAFDLFCDLYVDVYLLAPTKFADTVLIKFVEDKVECKEKLYVKSCAAAALMKYVILAKREIPASLTVFFKNNSEHPKVKLLADMVQRRILSTCIDKLSAEDIMISTR</sequence>
<feature type="region of interest" description="Disordered" evidence="2">
    <location>
        <begin position="261"/>
        <end position="280"/>
    </location>
</feature>